<protein>
    <recommendedName>
        <fullName evidence="2">RBR-type E3 ubiquitin transferase</fullName>
        <ecNumber evidence="2">2.3.2.31</ecNumber>
    </recommendedName>
</protein>
<dbReference type="Pfam" id="PF01485">
    <property type="entry name" value="IBR"/>
    <property type="match status" value="1"/>
</dbReference>
<evidence type="ECO:0000313" key="13">
    <source>
        <dbReference type="Proteomes" id="UP000692954"/>
    </source>
</evidence>
<dbReference type="CDD" id="cd20335">
    <property type="entry name" value="BRcat_RBR"/>
    <property type="match status" value="1"/>
</dbReference>
<evidence type="ECO:0000313" key="12">
    <source>
        <dbReference type="EMBL" id="CAD8127706.1"/>
    </source>
</evidence>
<evidence type="ECO:0000256" key="9">
    <source>
        <dbReference type="PROSITE-ProRule" id="PRU00175"/>
    </source>
</evidence>
<reference evidence="12" key="1">
    <citation type="submission" date="2021-01" db="EMBL/GenBank/DDBJ databases">
        <authorList>
            <consortium name="Genoscope - CEA"/>
            <person name="William W."/>
        </authorList>
    </citation>
    <scope>NUCLEOTIDE SEQUENCE</scope>
</reference>
<dbReference type="AlphaFoldDB" id="A0A8S1RHH0"/>
<dbReference type="InterPro" id="IPR001841">
    <property type="entry name" value="Znf_RING"/>
</dbReference>
<feature type="domain" description="RING-type" evidence="10">
    <location>
        <begin position="193"/>
        <end position="240"/>
    </location>
</feature>
<keyword evidence="8" id="KW-0862">Zinc</keyword>
<dbReference type="Pfam" id="PF22191">
    <property type="entry name" value="IBR_1"/>
    <property type="match status" value="1"/>
</dbReference>
<organism evidence="12 13">
    <name type="scientific">Paramecium sonneborni</name>
    <dbReference type="NCBI Taxonomy" id="65129"/>
    <lineage>
        <taxon>Eukaryota</taxon>
        <taxon>Sar</taxon>
        <taxon>Alveolata</taxon>
        <taxon>Ciliophora</taxon>
        <taxon>Intramacronucleata</taxon>
        <taxon>Oligohymenophorea</taxon>
        <taxon>Peniculida</taxon>
        <taxon>Parameciidae</taxon>
        <taxon>Paramecium</taxon>
    </lineage>
</organism>
<evidence type="ECO:0000256" key="2">
    <source>
        <dbReference type="ARBA" id="ARBA00012251"/>
    </source>
</evidence>
<dbReference type="GO" id="GO:0061630">
    <property type="term" value="F:ubiquitin protein ligase activity"/>
    <property type="evidence" value="ECO:0007669"/>
    <property type="project" value="UniProtKB-EC"/>
</dbReference>
<feature type="domain" description="RING-type" evidence="11">
    <location>
        <begin position="189"/>
        <end position="396"/>
    </location>
</feature>
<keyword evidence="7" id="KW-0833">Ubl conjugation pathway</keyword>
<dbReference type="EMBL" id="CAJJDN010000179">
    <property type="protein sequence ID" value="CAD8127706.1"/>
    <property type="molecule type" value="Genomic_DNA"/>
</dbReference>
<dbReference type="SMART" id="SM00647">
    <property type="entry name" value="IBR"/>
    <property type="match status" value="2"/>
</dbReference>
<keyword evidence="5" id="KW-0677">Repeat</keyword>
<evidence type="ECO:0000256" key="4">
    <source>
        <dbReference type="ARBA" id="ARBA00022723"/>
    </source>
</evidence>
<evidence type="ECO:0000256" key="7">
    <source>
        <dbReference type="ARBA" id="ARBA00022786"/>
    </source>
</evidence>
<dbReference type="OrthoDB" id="10009520at2759"/>
<evidence type="ECO:0000256" key="5">
    <source>
        <dbReference type="ARBA" id="ARBA00022737"/>
    </source>
</evidence>
<dbReference type="InterPro" id="IPR002867">
    <property type="entry name" value="IBR_dom"/>
</dbReference>
<comment type="catalytic activity">
    <reaction evidence="1">
        <text>[E2 ubiquitin-conjugating enzyme]-S-ubiquitinyl-L-cysteine + [acceptor protein]-L-lysine = [E2 ubiquitin-conjugating enzyme]-L-cysteine + [acceptor protein]-N(6)-ubiquitinyl-L-lysine.</text>
        <dbReference type="EC" id="2.3.2.31"/>
    </reaction>
</comment>
<gene>
    <name evidence="12" type="ORF">PSON_ATCC_30995.1.T1790032</name>
</gene>
<keyword evidence="4" id="KW-0479">Metal-binding</keyword>
<dbReference type="InterPro" id="IPR031127">
    <property type="entry name" value="E3_UB_ligase_RBR"/>
</dbReference>
<sequence length="396" mass="47335">MIEIQEITNQIQLRLEFNRPYELIMDSFVLGYLQAKDNQQQLFIQNVELIKNLREFIQSTVYTKQQVCGIYNKALNGNKNLLQLCTNFEDNIDIQAYIPINNNQNQYHQYQPIHNQFKQYRQEEQNQQFMKNQQNNLQQRNYEDQMNLELAKKLQNDFDSEYQQEMYTSALQEAEMRKLKKQEQDELNNQVQCNICLEVIELAEMATLQCFHIYHQKCLNQYCTTQIEARQFPLICPTVECKKNMIYSDLTEVLDDQKLIEFHQYTFKQYVESHGDEYSWCPTPDCKYVFIADGTQFNCPSCTKSYCLQCKIEYHHGYSCQGYKELIQNQLRAKNEKVLDDQFFQFVQGAKYKQCPQCKFWVEKNQGCDHMTCRCKFQFCYICGGVYGNCACVRRR</sequence>
<dbReference type="InterPro" id="IPR044066">
    <property type="entry name" value="TRIAD_supradom"/>
</dbReference>
<evidence type="ECO:0000256" key="3">
    <source>
        <dbReference type="ARBA" id="ARBA00022679"/>
    </source>
</evidence>
<keyword evidence="6 9" id="KW-0863">Zinc-finger</keyword>
<comment type="caution">
    <text evidence="12">The sequence shown here is derived from an EMBL/GenBank/DDBJ whole genome shotgun (WGS) entry which is preliminary data.</text>
</comment>
<dbReference type="EC" id="2.3.2.31" evidence="2"/>
<dbReference type="GO" id="GO:0016567">
    <property type="term" value="P:protein ubiquitination"/>
    <property type="evidence" value="ECO:0007669"/>
    <property type="project" value="InterPro"/>
</dbReference>
<evidence type="ECO:0000256" key="1">
    <source>
        <dbReference type="ARBA" id="ARBA00001798"/>
    </source>
</evidence>
<evidence type="ECO:0000259" key="11">
    <source>
        <dbReference type="PROSITE" id="PS51873"/>
    </source>
</evidence>
<evidence type="ECO:0000256" key="8">
    <source>
        <dbReference type="ARBA" id="ARBA00022833"/>
    </source>
</evidence>
<keyword evidence="13" id="KW-1185">Reference proteome</keyword>
<name>A0A8S1RHH0_9CILI</name>
<dbReference type="Proteomes" id="UP000692954">
    <property type="component" value="Unassembled WGS sequence"/>
</dbReference>
<dbReference type="PANTHER" id="PTHR11685">
    <property type="entry name" value="RBR FAMILY RING FINGER AND IBR DOMAIN-CONTAINING"/>
    <property type="match status" value="1"/>
</dbReference>
<keyword evidence="3" id="KW-0808">Transferase</keyword>
<dbReference type="PROSITE" id="PS50089">
    <property type="entry name" value="ZF_RING_2"/>
    <property type="match status" value="1"/>
</dbReference>
<dbReference type="CDD" id="cd22584">
    <property type="entry name" value="Rcat_RBR_unk"/>
    <property type="match status" value="1"/>
</dbReference>
<dbReference type="FunFam" id="3.30.40.10:FF:000893">
    <property type="entry name" value="RBR-type E3 ubiquitin transferase"/>
    <property type="match status" value="1"/>
</dbReference>
<evidence type="ECO:0000259" key="10">
    <source>
        <dbReference type="PROSITE" id="PS50089"/>
    </source>
</evidence>
<proteinExistence type="predicted"/>
<evidence type="ECO:0000256" key="6">
    <source>
        <dbReference type="ARBA" id="ARBA00022771"/>
    </source>
</evidence>
<dbReference type="PROSITE" id="PS51873">
    <property type="entry name" value="TRIAD"/>
    <property type="match status" value="1"/>
</dbReference>
<dbReference type="GO" id="GO:0008270">
    <property type="term" value="F:zinc ion binding"/>
    <property type="evidence" value="ECO:0007669"/>
    <property type="project" value="UniProtKB-KW"/>
</dbReference>
<accession>A0A8S1RHH0</accession>